<comment type="caution">
    <text evidence="5">The sequence shown here is derived from an EMBL/GenBank/DDBJ whole genome shotgun (WGS) entry which is preliminary data.</text>
</comment>
<dbReference type="InterPro" id="IPR043128">
    <property type="entry name" value="Rev_trsase/Diguanyl_cyclase"/>
</dbReference>
<sequence>MNHTHGFYDPLTVFIAFAAATAASYFALTLAGRLFLGTTLRRPRLLAASLVMGTGIWAMHVIGMLTTWLDERIDFTPGLAGLSFVATAAACFGAFMIYTGGKQSFIRLCGSSVLLSFGITAMHFTGSAAMKSPREVHYNFTLLGLFTFIVFIAICSALLLFHRFHAHRAHRSWKLLCAVLIGLATSGMHYASMAAVSREPFGSAHAALTGTGEHSSILLLAVVIGGAFLLIGISWTSLLYDKKVLEKMAYSDALTGLPNRHKLSQQYNDFSMIYEEGFMLYIDFDRFKMINDTMGHDTGDRFIQQMAGRLQEVLDKRQTLFRFGGDEFLIISSGARRDAEHLADRLILHLKQPFLLLDTEFYMTASIGISLTPQHGTNRLSLLRAADIAMYHAKTAGKNRYCIYDEETNLHTLRKLELEKGLRKALQMQEFDIHYQPKWDADAGKVIGLEALLRWRHDMLGPVSPAEFIPITEETGMIVGITRWVLRKVCEQNRSWQMSGLPRLRISVNMSIRVFESGKLEEMVREALQSSGLNPDDLELEITESIAMQDIEETINQLNAVRAIGVKISMDDFGTGYSSLGTIDRIPIDTLKIDQAFIRQSALPAKQAIISTIIAMAGHLQLDVVAEGVETEEQIRFLQSRGCSVMQGYYYGKPMPADEFYAWMKQLLRDG</sequence>
<dbReference type="PROSITE" id="PS50887">
    <property type="entry name" value="GGDEF"/>
    <property type="match status" value="1"/>
</dbReference>
<dbReference type="InterPro" id="IPR005330">
    <property type="entry name" value="MHYT_dom"/>
</dbReference>
<dbReference type="Pfam" id="PF00990">
    <property type="entry name" value="GGDEF"/>
    <property type="match status" value="1"/>
</dbReference>
<evidence type="ECO:0000313" key="5">
    <source>
        <dbReference type="EMBL" id="PZD96447.1"/>
    </source>
</evidence>
<keyword evidence="1" id="KW-1133">Transmembrane helix</keyword>
<feature type="transmembrane region" description="Helical" evidence="1">
    <location>
        <begin position="105"/>
        <end position="124"/>
    </location>
</feature>
<feature type="transmembrane region" description="Helical" evidence="1">
    <location>
        <begin position="75"/>
        <end position="98"/>
    </location>
</feature>
<dbReference type="SUPFAM" id="SSF141868">
    <property type="entry name" value="EAL domain-like"/>
    <property type="match status" value="1"/>
</dbReference>
<dbReference type="NCBIfam" id="TIGR00254">
    <property type="entry name" value="GGDEF"/>
    <property type="match status" value="1"/>
</dbReference>
<feature type="transmembrane region" description="Helical" evidence="1">
    <location>
        <begin position="12"/>
        <end position="36"/>
    </location>
</feature>
<feature type="domain" description="GGDEF" evidence="3">
    <location>
        <begin position="275"/>
        <end position="406"/>
    </location>
</feature>
<dbReference type="PROSITE" id="PS50883">
    <property type="entry name" value="EAL"/>
    <property type="match status" value="1"/>
</dbReference>
<name>A0A2W1LY55_9BACL</name>
<accession>A0A2W1LY55</accession>
<dbReference type="PANTHER" id="PTHR44757:SF2">
    <property type="entry name" value="BIOFILM ARCHITECTURE MAINTENANCE PROTEIN MBAA"/>
    <property type="match status" value="1"/>
</dbReference>
<dbReference type="Gene3D" id="3.30.70.270">
    <property type="match status" value="1"/>
</dbReference>
<dbReference type="FunFam" id="3.20.20.450:FF:000001">
    <property type="entry name" value="Cyclic di-GMP phosphodiesterase yahA"/>
    <property type="match status" value="1"/>
</dbReference>
<feature type="domain" description="MHYT" evidence="4">
    <location>
        <begin position="8"/>
        <end position="199"/>
    </location>
</feature>
<keyword evidence="1" id="KW-0812">Transmembrane</keyword>
<dbReference type="InterPro" id="IPR029787">
    <property type="entry name" value="Nucleotide_cyclase"/>
</dbReference>
<reference evidence="5 6" key="1">
    <citation type="submission" date="2018-06" db="EMBL/GenBank/DDBJ databases">
        <title>Paenibacillus imtechensis sp. nov.</title>
        <authorList>
            <person name="Pinnaka A.K."/>
            <person name="Singh H."/>
            <person name="Kaur M."/>
        </authorList>
    </citation>
    <scope>NUCLEOTIDE SEQUENCE [LARGE SCALE GENOMIC DNA]</scope>
    <source>
        <strain evidence="5 6">SMB1</strain>
    </source>
</reference>
<dbReference type="SUPFAM" id="SSF55073">
    <property type="entry name" value="Nucleotide cyclase"/>
    <property type="match status" value="1"/>
</dbReference>
<keyword evidence="6" id="KW-1185">Reference proteome</keyword>
<feature type="domain" description="EAL" evidence="2">
    <location>
        <begin position="415"/>
        <end position="668"/>
    </location>
</feature>
<feature type="transmembrane region" description="Helical" evidence="1">
    <location>
        <begin position="173"/>
        <end position="196"/>
    </location>
</feature>
<dbReference type="CDD" id="cd01949">
    <property type="entry name" value="GGDEF"/>
    <property type="match status" value="1"/>
</dbReference>
<dbReference type="Pfam" id="PF03707">
    <property type="entry name" value="MHYT"/>
    <property type="match status" value="2"/>
</dbReference>
<dbReference type="Proteomes" id="UP000249522">
    <property type="component" value="Unassembled WGS sequence"/>
</dbReference>
<dbReference type="InterPro" id="IPR052155">
    <property type="entry name" value="Biofilm_reg_signaling"/>
</dbReference>
<dbReference type="Gene3D" id="3.20.20.450">
    <property type="entry name" value="EAL domain"/>
    <property type="match status" value="1"/>
</dbReference>
<dbReference type="CDD" id="cd01948">
    <property type="entry name" value="EAL"/>
    <property type="match status" value="1"/>
</dbReference>
<dbReference type="SMART" id="SM00052">
    <property type="entry name" value="EAL"/>
    <property type="match status" value="1"/>
</dbReference>
<feature type="transmembrane region" description="Helical" evidence="1">
    <location>
        <begin position="136"/>
        <end position="161"/>
    </location>
</feature>
<evidence type="ECO:0000313" key="6">
    <source>
        <dbReference type="Proteomes" id="UP000249522"/>
    </source>
</evidence>
<dbReference type="RefSeq" id="WP_111146141.1">
    <property type="nucleotide sequence ID" value="NZ_QKRB01000038.1"/>
</dbReference>
<dbReference type="InterPro" id="IPR001633">
    <property type="entry name" value="EAL_dom"/>
</dbReference>
<organism evidence="5 6">
    <name type="scientific">Paenibacillus sambharensis</name>
    <dbReference type="NCBI Taxonomy" id="1803190"/>
    <lineage>
        <taxon>Bacteria</taxon>
        <taxon>Bacillati</taxon>
        <taxon>Bacillota</taxon>
        <taxon>Bacilli</taxon>
        <taxon>Bacillales</taxon>
        <taxon>Paenibacillaceae</taxon>
        <taxon>Paenibacillus</taxon>
    </lineage>
</organism>
<dbReference type="Pfam" id="PF00563">
    <property type="entry name" value="EAL"/>
    <property type="match status" value="1"/>
</dbReference>
<dbReference type="InterPro" id="IPR035919">
    <property type="entry name" value="EAL_sf"/>
</dbReference>
<feature type="transmembrane region" description="Helical" evidence="1">
    <location>
        <begin position="216"/>
        <end position="240"/>
    </location>
</feature>
<evidence type="ECO:0000256" key="1">
    <source>
        <dbReference type="PROSITE-ProRule" id="PRU00244"/>
    </source>
</evidence>
<dbReference type="GO" id="GO:0016020">
    <property type="term" value="C:membrane"/>
    <property type="evidence" value="ECO:0007669"/>
    <property type="project" value="UniProtKB-UniRule"/>
</dbReference>
<dbReference type="SMART" id="SM00267">
    <property type="entry name" value="GGDEF"/>
    <property type="match status" value="1"/>
</dbReference>
<dbReference type="OrthoDB" id="9759607at2"/>
<keyword evidence="1" id="KW-0472">Membrane</keyword>
<dbReference type="PANTHER" id="PTHR44757">
    <property type="entry name" value="DIGUANYLATE CYCLASE DGCP"/>
    <property type="match status" value="1"/>
</dbReference>
<feature type="transmembrane region" description="Helical" evidence="1">
    <location>
        <begin position="45"/>
        <end position="69"/>
    </location>
</feature>
<evidence type="ECO:0000259" key="2">
    <source>
        <dbReference type="PROSITE" id="PS50883"/>
    </source>
</evidence>
<dbReference type="AlphaFoldDB" id="A0A2W1LY55"/>
<dbReference type="EMBL" id="QKRB01000038">
    <property type="protein sequence ID" value="PZD96447.1"/>
    <property type="molecule type" value="Genomic_DNA"/>
</dbReference>
<evidence type="ECO:0000259" key="3">
    <source>
        <dbReference type="PROSITE" id="PS50887"/>
    </source>
</evidence>
<dbReference type="InterPro" id="IPR000160">
    <property type="entry name" value="GGDEF_dom"/>
</dbReference>
<gene>
    <name evidence="5" type="ORF">DNH61_08035</name>
</gene>
<proteinExistence type="predicted"/>
<evidence type="ECO:0000259" key="4">
    <source>
        <dbReference type="PROSITE" id="PS50924"/>
    </source>
</evidence>
<dbReference type="PROSITE" id="PS50924">
    <property type="entry name" value="MHYT"/>
    <property type="match status" value="1"/>
</dbReference>
<protein>
    <submittedName>
        <fullName evidence="5">Bifunctional diguanylate cyclase/phosphodiesterase</fullName>
    </submittedName>
</protein>